<feature type="compositionally biased region" description="Basic and acidic residues" evidence="1">
    <location>
        <begin position="39"/>
        <end position="50"/>
    </location>
</feature>
<organism evidence="2 3">
    <name type="scientific">Colletotrichum musicola</name>
    <dbReference type="NCBI Taxonomy" id="2175873"/>
    <lineage>
        <taxon>Eukaryota</taxon>
        <taxon>Fungi</taxon>
        <taxon>Dikarya</taxon>
        <taxon>Ascomycota</taxon>
        <taxon>Pezizomycotina</taxon>
        <taxon>Sordariomycetes</taxon>
        <taxon>Hypocreomycetidae</taxon>
        <taxon>Glomerellales</taxon>
        <taxon>Glomerellaceae</taxon>
        <taxon>Colletotrichum</taxon>
        <taxon>Colletotrichum orchidearum species complex</taxon>
    </lineage>
</organism>
<protein>
    <submittedName>
        <fullName evidence="2">Uncharacterized protein</fullName>
    </submittedName>
</protein>
<evidence type="ECO:0000313" key="3">
    <source>
        <dbReference type="Proteomes" id="UP000639643"/>
    </source>
</evidence>
<sequence length="154" mass="16814">MKDIDEEQEAWPRARAGELSTVFDAPVTKASEPWLNNARDSRRRGEESRLSARAADQGAGRFRRQRMRPSVACGCLLTMNREKNRSMVPRGSAAGWAVGSNLEKHSSDDDGGGGGGDTKRSGRSRGRLCPTDMRERSQSDEMGGCNAPWIGLCS</sequence>
<accession>A0A8H6JQ24</accession>
<evidence type="ECO:0000313" key="2">
    <source>
        <dbReference type="EMBL" id="KAF6817090.1"/>
    </source>
</evidence>
<keyword evidence="3" id="KW-1185">Reference proteome</keyword>
<feature type="region of interest" description="Disordered" evidence="1">
    <location>
        <begin position="84"/>
        <end position="154"/>
    </location>
</feature>
<dbReference type="EMBL" id="WIGM01000661">
    <property type="protein sequence ID" value="KAF6817090.1"/>
    <property type="molecule type" value="Genomic_DNA"/>
</dbReference>
<proteinExistence type="predicted"/>
<dbReference type="Proteomes" id="UP000639643">
    <property type="component" value="Unassembled WGS sequence"/>
</dbReference>
<reference evidence="2" key="1">
    <citation type="journal article" date="2020" name="Phytopathology">
        <title>Genome Sequence Resources of Colletotrichum truncatum, C. plurivorum, C. musicola, and C. sojae: Four Species Pathogenic to Soybean (Glycine max).</title>
        <authorList>
            <person name="Rogerio F."/>
            <person name="Boufleur T.R."/>
            <person name="Ciampi-Guillardi M."/>
            <person name="Sukno S.A."/>
            <person name="Thon M.R."/>
            <person name="Massola Junior N.S."/>
            <person name="Baroncelli R."/>
        </authorList>
    </citation>
    <scope>NUCLEOTIDE SEQUENCE</scope>
    <source>
        <strain evidence="2">LFN0074</strain>
    </source>
</reference>
<gene>
    <name evidence="2" type="ORF">CMUS01_12157</name>
</gene>
<feature type="region of interest" description="Disordered" evidence="1">
    <location>
        <begin position="22"/>
        <end position="65"/>
    </location>
</feature>
<comment type="caution">
    <text evidence="2">The sequence shown here is derived from an EMBL/GenBank/DDBJ whole genome shotgun (WGS) entry which is preliminary data.</text>
</comment>
<evidence type="ECO:0000256" key="1">
    <source>
        <dbReference type="SAM" id="MobiDB-lite"/>
    </source>
</evidence>
<dbReference type="AlphaFoldDB" id="A0A8H6JQ24"/>
<name>A0A8H6JQ24_9PEZI</name>